<evidence type="ECO:0000256" key="25">
    <source>
        <dbReference type="ARBA" id="ARBA00022844"/>
    </source>
</evidence>
<keyword evidence="18" id="KW-0808">Transferase</keyword>
<keyword evidence="21" id="KW-0378">Hydrolase</keyword>
<evidence type="ECO:0000259" key="35">
    <source>
        <dbReference type="PROSITE" id="PS50507"/>
    </source>
</evidence>
<dbReference type="GO" id="GO:0039694">
    <property type="term" value="P:viral RNA genome replication"/>
    <property type="evidence" value="ECO:0007669"/>
    <property type="project" value="InterPro"/>
</dbReference>
<dbReference type="Gene3D" id="3.40.50.300">
    <property type="entry name" value="P-loop containing nucleotide triphosphate hydrolases"/>
    <property type="match status" value="2"/>
</dbReference>
<evidence type="ECO:0000256" key="3">
    <source>
        <dbReference type="ARBA" id="ARBA00004147"/>
    </source>
</evidence>
<protein>
    <recommendedName>
        <fullName evidence="6">Genome polyprotein</fullName>
    </recommendedName>
</protein>
<dbReference type="GO" id="GO:0006508">
    <property type="term" value="P:proteolysis"/>
    <property type="evidence" value="ECO:0007669"/>
    <property type="project" value="UniProtKB-KW"/>
</dbReference>
<keyword evidence="22" id="KW-0347">Helicase</keyword>
<evidence type="ECO:0000256" key="30">
    <source>
        <dbReference type="ARBA" id="ARBA00034108"/>
    </source>
</evidence>
<evidence type="ECO:0000256" key="23">
    <source>
        <dbReference type="ARBA" id="ARBA00022807"/>
    </source>
</evidence>
<evidence type="ECO:0000259" key="38">
    <source>
        <dbReference type="PROSITE" id="PS51436"/>
    </source>
</evidence>
<feature type="domain" description="Peptidase S30" evidence="40">
    <location>
        <begin position="115"/>
        <end position="258"/>
    </location>
</feature>
<feature type="domain" description="RdRp catalytic" evidence="35">
    <location>
        <begin position="2475"/>
        <end position="2599"/>
    </location>
</feature>
<comment type="similarity">
    <text evidence="5 33">Belongs to the potyviridae genome polyprotein family.</text>
</comment>
<evidence type="ECO:0000256" key="9">
    <source>
        <dbReference type="ARBA" id="ARBA00022488"/>
    </source>
</evidence>
<dbReference type="PROSITE" id="PS51192">
    <property type="entry name" value="HELICASE_ATP_BIND_1"/>
    <property type="match status" value="1"/>
</dbReference>
<evidence type="ECO:0000256" key="29">
    <source>
        <dbReference type="ARBA" id="ARBA00029422"/>
    </source>
</evidence>
<dbReference type="Gene3D" id="3.90.70.150">
    <property type="entry name" value="Helper component proteinase"/>
    <property type="match status" value="1"/>
</dbReference>
<dbReference type="GO" id="GO:0003723">
    <property type="term" value="F:RNA binding"/>
    <property type="evidence" value="ECO:0007669"/>
    <property type="project" value="InterPro"/>
</dbReference>
<feature type="region of interest" description="Disordered" evidence="34">
    <location>
        <begin position="2774"/>
        <end position="2797"/>
    </location>
</feature>
<evidence type="ECO:0000256" key="22">
    <source>
        <dbReference type="ARBA" id="ARBA00022806"/>
    </source>
</evidence>
<keyword evidence="16" id="KW-1090">Inhibition of host innate immune response by virus</keyword>
<evidence type="ECO:0000259" key="39">
    <source>
        <dbReference type="PROSITE" id="PS51744"/>
    </source>
</evidence>
<evidence type="ECO:0000256" key="6">
    <source>
        <dbReference type="ARBA" id="ARBA00020107"/>
    </source>
</evidence>
<dbReference type="Gene3D" id="3.30.70.270">
    <property type="match status" value="1"/>
</dbReference>
<dbReference type="InterPro" id="IPR001650">
    <property type="entry name" value="Helicase_C-like"/>
</dbReference>
<feature type="domain" description="Peptidase C6" evidence="39">
    <location>
        <begin position="594"/>
        <end position="716"/>
    </location>
</feature>
<evidence type="ECO:0000256" key="1">
    <source>
        <dbReference type="ARBA" id="ARBA00000785"/>
    </source>
</evidence>
<dbReference type="InterPro" id="IPR013648">
    <property type="entry name" value="PP_Potyviridae"/>
</dbReference>
<dbReference type="InterPro" id="IPR001730">
    <property type="entry name" value="Potyv_NIa-pro_dom"/>
</dbReference>
<keyword evidence="11" id="KW-0191">Covalent protein-RNA linkage</keyword>
<evidence type="ECO:0000256" key="33">
    <source>
        <dbReference type="RuleBase" id="RU003351"/>
    </source>
</evidence>
<evidence type="ECO:0000256" key="31">
    <source>
        <dbReference type="ARBA" id="ARBA00045403"/>
    </source>
</evidence>
<evidence type="ECO:0000256" key="26">
    <source>
        <dbReference type="ARBA" id="ARBA00022953"/>
    </source>
</evidence>
<keyword evidence="13" id="KW-0167">Capsid protein</keyword>
<dbReference type="PANTHER" id="PTHR43519">
    <property type="entry name" value="ATP-DEPENDENT RNA HELICASE HRPB"/>
    <property type="match status" value="1"/>
</dbReference>
<dbReference type="SMART" id="SM00490">
    <property type="entry name" value="HELICc"/>
    <property type="match status" value="1"/>
</dbReference>
<dbReference type="PROSITE" id="PS50507">
    <property type="entry name" value="RDRP_SSRNA_POS"/>
    <property type="match status" value="1"/>
</dbReference>
<dbReference type="GO" id="GO:0005524">
    <property type="term" value="F:ATP binding"/>
    <property type="evidence" value="ECO:0007669"/>
    <property type="project" value="UniProtKB-KW"/>
</dbReference>
<evidence type="ECO:0000256" key="15">
    <source>
        <dbReference type="ARBA" id="ARBA00022581"/>
    </source>
</evidence>
<evidence type="ECO:0000256" key="5">
    <source>
        <dbReference type="ARBA" id="ARBA00006064"/>
    </source>
</evidence>
<evidence type="ECO:0000256" key="16">
    <source>
        <dbReference type="ARBA" id="ARBA00022632"/>
    </source>
</evidence>
<keyword evidence="26" id="KW-0693">Viral RNA replication</keyword>
<dbReference type="GO" id="GO:0019029">
    <property type="term" value="C:helical viral capsid"/>
    <property type="evidence" value="ECO:0007669"/>
    <property type="project" value="UniProtKB-KW"/>
</dbReference>
<dbReference type="Pfam" id="PF00767">
    <property type="entry name" value="Poty_coat"/>
    <property type="match status" value="1"/>
</dbReference>
<evidence type="ECO:0000256" key="7">
    <source>
        <dbReference type="ARBA" id="ARBA00022463"/>
    </source>
</evidence>
<evidence type="ECO:0000256" key="8">
    <source>
        <dbReference type="ARBA" id="ARBA00022484"/>
    </source>
</evidence>
<dbReference type="SUPFAM" id="SSF56672">
    <property type="entry name" value="DNA/RNA polymerases"/>
    <property type="match status" value="1"/>
</dbReference>
<dbReference type="InterPro" id="IPR031159">
    <property type="entry name" value="HC_PRO_CPD_dom"/>
</dbReference>
<keyword evidence="8" id="KW-0696">RNA-directed RNA polymerase</keyword>
<dbReference type="SUPFAM" id="SSF50494">
    <property type="entry name" value="Trypsin-like serine proteases"/>
    <property type="match status" value="1"/>
</dbReference>
<evidence type="ECO:0000256" key="17">
    <source>
        <dbReference type="ARBA" id="ARBA00022670"/>
    </source>
</evidence>
<evidence type="ECO:0000256" key="14">
    <source>
        <dbReference type="ARBA" id="ARBA00022562"/>
    </source>
</evidence>
<evidence type="ECO:0000256" key="2">
    <source>
        <dbReference type="ARBA" id="ARBA00001848"/>
    </source>
</evidence>
<keyword evidence="20" id="KW-0547">Nucleotide-binding</keyword>
<feature type="active site" description="For helper component proteinase activity" evidence="32">
    <location>
        <position position="602"/>
    </location>
</feature>
<keyword evidence="17" id="KW-0645">Protease</keyword>
<dbReference type="PROSITE" id="PS51744">
    <property type="entry name" value="HC_PRO_CPD"/>
    <property type="match status" value="1"/>
</dbReference>
<evidence type="ECO:0000259" key="36">
    <source>
        <dbReference type="PROSITE" id="PS51192"/>
    </source>
</evidence>
<dbReference type="Pfam" id="PF00863">
    <property type="entry name" value="Peptidase_C4"/>
    <property type="match status" value="1"/>
</dbReference>
<sequence length="3026" mass="342981">MISDYDSNVHAAFKSLEANLASHKPRYELSRVVTTKSGFTKLVKPTKAKIERVLKARFNRVRERNLFLGQPDYVITTITPTLADTPLGGSEPEKQVKPLHKTPKVKKTRRLDVVNLSEKEFEALLLELSIIAKERQIPLEMVSTRRRAHKAYFSTYKGATLPKVELKHEKGVRVPHDVDLDYIHVKLLKSMLRISQLSKGCIQLEPGSSGFVFCRGWLTRNHVESEDNTVIVMGLLDDTILDARKRTCIDDRARITYYSNPALMFWKGFDSYFQKFKPVDIQHTCESAFDVEKCGAVAAIICQTIMPCGKITCKHCAADNMRISKREQRDRQRKIGIANEMVIRQQFGEFVQASSFLEQLRESIDSVNDNFEAFSSTRKLLSGRLQNHFRQLDRLNELVIKGCDASSEELFEASNLILELARYMVNRTENIKKGDLQHFRNKVSAKAQINPALLCDNQLDKNGNFVWGERGYHAKRFFSNYFEKINPARGYSDYQIRLVPNGSRKLAIGNLIVSTNLATLREQMQGEPVAPMPLSRSCTSKLNDNYVYTCCCVTHDDGQPLLSDVKMPTKNHLVIGNSGDPKYVDLPTDISDQLYIAKQGYCYVNIFLAMLVNVNEGDAKNFTKMARDIVINKLGQWPSMMDVATSCYLLTVFYPETKSAELPRILVDHHSKSMHVIDSYGSISTGYHVLKANSVAQLIHFASDALDSEMKHYVVGGEKLMNEASAMSVLIKSIYRPKLMEKVLSEEPYLITLSLLSPGLIMALHNSGALEKATHLWIQHDSSITLLFSMLSTLAHRVSIAESCLMQMAILEQEAASIYECVVSGFRPQASYITAINVLNKIMARGHADESIYLAGFRPFRMRSVELIEKNYLAELEDSWRELTWLEKFSSIKESHKWRPAITNVCVPKKRADLGGRYDVSIQSLLGKVKESGQKHMLKCRENITSCFRTVRRRMVTSLTACAYYCVPDILKLINVLLVLSLLCQIAYTINSFSMDYKKTKQMACEAEDEKNLDVVLTLYDNLSKKLKVEPTFEEFKAYLEAIRPDLIKYLPDEYQTEHQASKGNNAKYEQLIAFVALILMVFDADKSDCVYRILNKLKSLTGTLENSVRHESLDEIKDEFSERNEIIDIDLSGEVNGIGAIDCTFEQWWTKQLELNRVVPHYRIGGEFVEFTRATAELTVSRIVHSSAMEFLVRGAVGSGKSTGLPNALSAHGKVLVLEATRPLAENVCKQLRGNPFFKSPTLRMRGHCSFGSSPIVVMTTGYALHLFAHNVQQLSEYDFILLDECHVLDSAATAFYCMLKEFKFRGKLLKVSATPPGRECDFSTQYPVTINIEEQLSFKNFVSAQGTGSNADVTSKGDNILIYVASYNEVDHLSLLLTEAKFMVTKVDGRSMKVGAVEIKTRGTSENKHFVVATNIIENGVTLDIDVVVDFGLKVVPELDPDNRMITYKKVAVNYGERIQRLGRVGRTKPGHALRVGYTEKGLEWIPPIIATEAAFLCFAYGLPVVANGVTTSLITNCTVRQARTMMSFELPLWYTIHMVRFDGSVHPEINRVLKPFKLRDSEIPLNTLAIPSSGVNNWMKVSDLVRLGQKLTINEKVKIPFISKDIPETLHEKVWQVVLDFKSDAGFGRLTSHNACAVSYALRTDPHALPRTVKILDALIAEEMRKQAHFRSISSYSFAGSGFSLASITNAIKARYSVDHTGDNIRKLQLAKAQICEFSSTHTNIEQSELLEPFGALNLVQHQSKGGVAQVLGLKGIWKKELITTDVLVALGVLGGGCWLLYEMFKDSFREGVQHQAFNKRQRQKLKFRNTNDQRLGREVYGEDADLEQVFGAAYTKKGKSKGKTHGMGKKTRRFINMYGFDPTEYNLVRFVDPITGHTIDEQPVHDINLVQEQLSEVRRFLVAEDEIDPNQLVNSTIHAYFIKNKSKNALKVDLTPHNPLKVCDRSATIAGFPEREFELRQTGLAQPVKLNEVPGRNELEIVDHESKSLLMGLKDHNPIAASVCKISNASNGENITLFGVGFGPYIITNQHIMRQNNGELKIQSRHGNFTIKNSCNVPMKPFKGRDILLIKMPKDFPPFPQKLKFRSPKSNEKAIMVGSNFQEKYFSSTVSEASPIFPVADSHFWKHWISTKDGYCGLPLVSTGDGFILGLHSLANCNNTANYMATFPDDFESEILNQDTDNWVKHWRYNPDEVLWGTLHLHNAQPKEPFKASKLIMDLFEDSVCEQSRRNRDTWMFDALEGNLKAVARCDSQLVTKHVVKGKDTLFEEYLSLHIDAEEFFRPLMGKYQKSRLNKQAYQKDLLKYARTIEVGTVDIGVFETALQYVIDMMIRKGFQECNYVTDSDEIFQALNMKSAVGALYHGKKRDYFEGYTEQDKENIIRESCFRVFSGKMGVWNGSLKAELRPLEKTLLNKTRSFTAAPIDTLLAGKVCVDDFNNQFYSLNLHCPWTVGMTKFYRGWDTLMRKLPDGWIYCDADGSQFDSSLTPFLINAVILIREKFMEEWDVGHIMLKNLYTEILYTPIATPDGTIVKKFKGNNSGQPSTVVDNTLMVIVTMVYALMKQSVTEVTLENIIVFYVNGDDLLIAIHPEFEYLLDKMQGCFLDLGLNYDFSSRTRNKEELWYMSHRALEVNGLYIPKLEPERIVSILEWDRADLPEHRMEAICAAMIEAWGYDELLHHIRRYYSWLLEQMPFKLIAQKGHVPYIAESALHHLYTNAEVENGELLEYYKAFLEDMILEEEVIEKVVHQADTESIDAGQKPADNKQKTIVAQTGAPPAELTTSERKDKDINAGTSGTFSIPRLKQMASRMSVPKIGSRPILNLQHLVTYTPEQVNLSNTRATQSQLNAWYEAVKAEYGVNDDEMSIILNGLVVWCIENGTSPNLSGMWVMMDGDVQVEYPLKPVLENAKPTFRQIMAHFSNIAEAYIEKRNSEKPYMPRYGLQRNLTDMSLARYAFDFFEMTSKTPNRAREAHIQMKAAAVRSSSNRLFGLDGNVTNEVEDTERHTADDVNRNMHSLLGVRQM</sequence>
<dbReference type="PRINTS" id="PR00966">
    <property type="entry name" value="NIAPOTYPTASE"/>
</dbReference>
<keyword evidence="9" id="KW-1036">Host cytoplasmic vesicle</keyword>
<dbReference type="InterPro" id="IPR014001">
    <property type="entry name" value="Helicase_ATP-bd"/>
</dbReference>
<dbReference type="Pfam" id="PF00271">
    <property type="entry name" value="Helicase_C"/>
    <property type="match status" value="1"/>
</dbReference>
<evidence type="ECO:0000256" key="4">
    <source>
        <dbReference type="ARBA" id="ARBA00004328"/>
    </source>
</evidence>
<dbReference type="GO" id="GO:0006351">
    <property type="term" value="P:DNA-templated transcription"/>
    <property type="evidence" value="ECO:0007669"/>
    <property type="project" value="InterPro"/>
</dbReference>
<evidence type="ECO:0000256" key="11">
    <source>
        <dbReference type="ARBA" id="ARBA00022520"/>
    </source>
</evidence>
<evidence type="ECO:0000256" key="28">
    <source>
        <dbReference type="ARBA" id="ARBA00029405"/>
    </source>
</evidence>
<evidence type="ECO:0000256" key="19">
    <source>
        <dbReference type="ARBA" id="ARBA00022695"/>
    </source>
</evidence>
<dbReference type="InterPro" id="IPR001592">
    <property type="entry name" value="Poty_coat"/>
</dbReference>
<evidence type="ECO:0000256" key="32">
    <source>
        <dbReference type="PROSITE-ProRule" id="PRU01080"/>
    </source>
</evidence>
<dbReference type="InterPro" id="IPR039560">
    <property type="entry name" value="Potyvirid-P3"/>
</dbReference>
<comment type="function">
    <text evidence="29">Has helicase activity. It may be involved in replication.</text>
</comment>
<evidence type="ECO:0000259" key="37">
    <source>
        <dbReference type="PROSITE" id="PS51194"/>
    </source>
</evidence>
<evidence type="ECO:0000256" key="34">
    <source>
        <dbReference type="SAM" id="MobiDB-lite"/>
    </source>
</evidence>
<keyword evidence="23" id="KW-0788">Thiol protease</keyword>
<keyword evidence="12" id="KW-0597">Phosphoprotein</keyword>
<organism evidence="41">
    <name type="scientific">Noni mosaic virus</name>
    <dbReference type="NCBI Taxonomy" id="2608606"/>
    <lineage>
        <taxon>Viruses</taxon>
        <taxon>Riboviria</taxon>
        <taxon>Orthornavirae</taxon>
        <taxon>Pisuviricota</taxon>
        <taxon>Stelpaviricetes</taxon>
        <taxon>Patatavirales</taxon>
        <taxon>Potyviridae</taxon>
        <taxon>Potyvirus</taxon>
        <taxon>Potyvirus morindatessellati</taxon>
    </lineage>
</organism>
<dbReference type="GO" id="GO:0044161">
    <property type="term" value="C:host cell cytoplasmic vesicle"/>
    <property type="evidence" value="ECO:0007669"/>
    <property type="project" value="UniProtKB-SubCell"/>
</dbReference>
<dbReference type="PANTHER" id="PTHR43519:SF1">
    <property type="entry name" value="ATP-DEPENDENT RNA HELICASE HRPB"/>
    <property type="match status" value="1"/>
</dbReference>
<dbReference type="GO" id="GO:0052170">
    <property type="term" value="P:symbiont-mediated suppression of host innate immune response"/>
    <property type="evidence" value="ECO:0007669"/>
    <property type="project" value="UniProtKB-KW"/>
</dbReference>
<dbReference type="GO" id="GO:0004197">
    <property type="term" value="F:cysteine-type endopeptidase activity"/>
    <property type="evidence" value="ECO:0007669"/>
    <property type="project" value="InterPro"/>
</dbReference>
<dbReference type="GO" id="GO:0042025">
    <property type="term" value="C:host cell nucleus"/>
    <property type="evidence" value="ECO:0007669"/>
    <property type="project" value="UniProtKB-SubCell"/>
</dbReference>
<evidence type="ECO:0000256" key="18">
    <source>
        <dbReference type="ARBA" id="ARBA00022679"/>
    </source>
</evidence>
<dbReference type="GO" id="GO:0004386">
    <property type="term" value="F:helicase activity"/>
    <property type="evidence" value="ECO:0007669"/>
    <property type="project" value="UniProtKB-KW"/>
</dbReference>
<evidence type="ECO:0000256" key="12">
    <source>
        <dbReference type="ARBA" id="ARBA00022553"/>
    </source>
</evidence>
<dbReference type="InterPro" id="IPR001456">
    <property type="entry name" value="HC-pro"/>
</dbReference>
<evidence type="ECO:0000259" key="40">
    <source>
        <dbReference type="PROSITE" id="PS51871"/>
    </source>
</evidence>
<keyword evidence="15" id="KW-0945">Host-virus interaction</keyword>
<dbReference type="InterPro" id="IPR001205">
    <property type="entry name" value="RNA-dir_pol_C"/>
</dbReference>
<dbReference type="Pfam" id="PF00270">
    <property type="entry name" value="DEAD"/>
    <property type="match status" value="1"/>
</dbReference>
<dbReference type="SMART" id="SM00487">
    <property type="entry name" value="DEXDc"/>
    <property type="match status" value="1"/>
</dbReference>
<comment type="function">
    <text evidence="31">Mediates the cap-independent, EIF4E-dependent translation of viral genomic RNAs. Binds to the cap-binding site of host EIF4E and thus interferes with the host EIF4E-dependent mRNA export and translation. VPg-RNA directly binds EIF4E and is a template for transcription. Also forms trimeric complexes with EIF4E-EIF4G, which are templates for translation.</text>
</comment>
<dbReference type="EMBL" id="MN158696">
    <property type="protein sequence ID" value="QEO32952.1"/>
    <property type="molecule type" value="Genomic_RNA"/>
</dbReference>
<name>A0A5C2A2W2_9POTV</name>
<accession>A0A5C2A2W2</accession>
<dbReference type="InterPro" id="IPR011545">
    <property type="entry name" value="DEAD/DEAH_box_helicase_dom"/>
</dbReference>
<feature type="domain" description="Helicase C-terminal" evidence="37">
    <location>
        <begin position="1354"/>
        <end position="1513"/>
    </location>
</feature>
<proteinExistence type="inferred from homology"/>
<comment type="catalytic activity">
    <reaction evidence="2">
        <text>Hydrolyzes a Gly-|-Gly bond at its own C-terminus, commonly in the sequence -Tyr-Xaa-Val-Gly-|-Gly, in the processing of the potyviral polyprotein.</text>
        <dbReference type="EC" id="3.4.22.45"/>
    </reaction>
</comment>
<keyword evidence="10" id="KW-1139">Helical capsid protein</keyword>
<dbReference type="InterPro" id="IPR042308">
    <property type="entry name" value="HC_PRO_CPD_sf"/>
</dbReference>
<dbReference type="Pfam" id="PF08440">
    <property type="entry name" value="Poty_PP"/>
    <property type="match status" value="1"/>
</dbReference>
<dbReference type="Gene3D" id="2.40.10.10">
    <property type="entry name" value="Trypsin-like serine proteases"/>
    <property type="match status" value="2"/>
</dbReference>
<evidence type="ECO:0000256" key="24">
    <source>
        <dbReference type="ARBA" id="ARBA00022840"/>
    </source>
</evidence>
<dbReference type="GO" id="GO:0005198">
    <property type="term" value="F:structural molecule activity"/>
    <property type="evidence" value="ECO:0007669"/>
    <property type="project" value="InterPro"/>
</dbReference>
<keyword evidence="27" id="KW-0899">Viral immunoevasion</keyword>
<dbReference type="CDD" id="cd23175">
    <property type="entry name" value="ps-ssRNAv_Potyviridae_RdRp"/>
    <property type="match status" value="1"/>
</dbReference>
<dbReference type="GO" id="GO:0016818">
    <property type="term" value="F:hydrolase activity, acting on acid anhydrides, in phosphorus-containing anhydrides"/>
    <property type="evidence" value="ECO:0007669"/>
    <property type="project" value="InterPro"/>
</dbReference>
<feature type="domain" description="Peptidase C4" evidence="38">
    <location>
        <begin position="1990"/>
        <end position="2207"/>
    </location>
</feature>
<dbReference type="Pfam" id="PF00851">
    <property type="entry name" value="Peptidase_C6"/>
    <property type="match status" value="1"/>
</dbReference>
<keyword evidence="24" id="KW-0067">ATP-binding</keyword>
<dbReference type="Pfam" id="PF00680">
    <property type="entry name" value="RdRP_1"/>
    <property type="match status" value="1"/>
</dbReference>
<dbReference type="PROSITE" id="PS51194">
    <property type="entry name" value="HELICASE_CTER"/>
    <property type="match status" value="1"/>
</dbReference>
<feature type="active site" description="For helper component proteinase activity" evidence="32">
    <location>
        <position position="675"/>
    </location>
</feature>
<dbReference type="InterPro" id="IPR043502">
    <property type="entry name" value="DNA/RNA_pol_sf"/>
</dbReference>
<dbReference type="InterPro" id="IPR002540">
    <property type="entry name" value="Pept_S30_P1_potyvir"/>
</dbReference>
<dbReference type="PROSITE" id="PS51871">
    <property type="entry name" value="PV_P1_PRO"/>
    <property type="match status" value="1"/>
</dbReference>
<dbReference type="InterPro" id="IPR027417">
    <property type="entry name" value="P-loop_NTPase"/>
</dbReference>
<keyword evidence="25" id="KW-0946">Virion</keyword>
<evidence type="ECO:0000256" key="13">
    <source>
        <dbReference type="ARBA" id="ARBA00022561"/>
    </source>
</evidence>
<dbReference type="InterPro" id="IPR009003">
    <property type="entry name" value="Peptidase_S1_PA"/>
</dbReference>
<evidence type="ECO:0000256" key="27">
    <source>
        <dbReference type="ARBA" id="ARBA00023280"/>
    </source>
</evidence>
<keyword evidence="7" id="KW-0941">Suppressor of RNA silencing</keyword>
<evidence type="ECO:0000256" key="21">
    <source>
        <dbReference type="ARBA" id="ARBA00022801"/>
    </source>
</evidence>
<reference evidence="41" key="1">
    <citation type="submission" date="2019-07" db="EMBL/GenBank/DDBJ databases">
        <title>A novel species of potyvirus, Noni mosaic virus (NoMV), was identified in Morinda citrifolia L.</title>
        <authorList>
            <person name="Yu N.-T."/>
            <person name="Liu Z.-X."/>
        </authorList>
    </citation>
    <scope>NUCLEOTIDE SEQUENCE</scope>
    <source>
        <strain evidence="41">Yunnan</strain>
    </source>
</reference>
<evidence type="ECO:0000313" key="41">
    <source>
        <dbReference type="EMBL" id="QEO32952.1"/>
    </source>
</evidence>
<comment type="function">
    <text evidence="28">Involved in aphid transmission, cell-to-cell and systemis movement, encapsidation of the viral RNA and in the regulation of viral RNA amplification.</text>
</comment>
<dbReference type="Pfam" id="PF01577">
    <property type="entry name" value="Peptidase_S30"/>
    <property type="match status" value="1"/>
</dbReference>
<evidence type="ECO:0000256" key="10">
    <source>
        <dbReference type="ARBA" id="ARBA00022497"/>
    </source>
</evidence>
<keyword evidence="19" id="KW-0548">Nucleotidyltransferase</keyword>
<dbReference type="PROSITE" id="PS51436">
    <property type="entry name" value="POTYVIRUS_NIA_PRO"/>
    <property type="match status" value="1"/>
</dbReference>
<comment type="subcellular location">
    <subcellularLocation>
        <location evidence="30">Host cytoplasmic vesicle</location>
    </subcellularLocation>
    <subcellularLocation>
        <location evidence="3">Host nucleus</location>
    </subcellularLocation>
    <subcellularLocation>
        <location evidence="4">Virion</location>
    </subcellularLocation>
</comment>
<dbReference type="InterPro" id="IPR043504">
    <property type="entry name" value="Peptidase_S1_PA_chymotrypsin"/>
</dbReference>
<dbReference type="InterPro" id="IPR007094">
    <property type="entry name" value="RNA-dir_pol_PSvirus"/>
</dbReference>
<evidence type="ECO:0000256" key="20">
    <source>
        <dbReference type="ARBA" id="ARBA00022741"/>
    </source>
</evidence>
<dbReference type="InterPro" id="IPR043128">
    <property type="entry name" value="Rev_trsase/Diguanyl_cyclase"/>
</dbReference>
<keyword evidence="14" id="KW-1048">Host nucleus</keyword>
<dbReference type="SUPFAM" id="SSF52540">
    <property type="entry name" value="P-loop containing nucleoside triphosphate hydrolases"/>
    <property type="match status" value="2"/>
</dbReference>
<feature type="domain" description="Helicase ATP-binding" evidence="36">
    <location>
        <begin position="1183"/>
        <end position="1335"/>
    </location>
</feature>
<comment type="catalytic activity">
    <reaction evidence="1">
        <text>Hydrolyzes glutaminyl bonds, and activity is further restricted by preferences for the amino acids in P6 - P1' that vary with the species of potyvirus, e.g. Glu-Xaa-Xaa-Tyr-Xaa-Gln-|-(Ser or Gly) for the enzyme from tobacco etch virus. The natural substrate is the viral polyprotein, but other proteins and oligopeptides containing the appropriate consensus sequence are also cleaved.</text>
        <dbReference type="EC" id="3.4.22.44"/>
    </reaction>
</comment>
<dbReference type="Pfam" id="PF13608">
    <property type="entry name" value="Potyvirid-P3"/>
    <property type="match status" value="1"/>
</dbReference>
<dbReference type="GO" id="GO:0003968">
    <property type="term" value="F:RNA-directed RNA polymerase activity"/>
    <property type="evidence" value="ECO:0007669"/>
    <property type="project" value="UniProtKB-KW"/>
</dbReference>